<evidence type="ECO:0000313" key="3">
    <source>
        <dbReference type="Proteomes" id="UP000753908"/>
    </source>
</evidence>
<protein>
    <recommendedName>
        <fullName evidence="4">S-layer protein</fullName>
    </recommendedName>
</protein>
<dbReference type="EMBL" id="JAHHIF010000001">
    <property type="protein sequence ID" value="MBW4543012.1"/>
    <property type="molecule type" value="Genomic_DNA"/>
</dbReference>
<evidence type="ECO:0008006" key="4">
    <source>
        <dbReference type="Google" id="ProtNLM"/>
    </source>
</evidence>
<organism evidence="2 3">
    <name type="scientific">Symplocastrum torsivum CPER-KK1</name>
    <dbReference type="NCBI Taxonomy" id="450513"/>
    <lineage>
        <taxon>Bacteria</taxon>
        <taxon>Bacillati</taxon>
        <taxon>Cyanobacteriota</taxon>
        <taxon>Cyanophyceae</taxon>
        <taxon>Oscillatoriophycideae</taxon>
        <taxon>Oscillatoriales</taxon>
        <taxon>Microcoleaceae</taxon>
        <taxon>Symplocastrum</taxon>
    </lineage>
</organism>
<dbReference type="Proteomes" id="UP000753908">
    <property type="component" value="Unassembled WGS sequence"/>
</dbReference>
<keyword evidence="1" id="KW-0732">Signal</keyword>
<evidence type="ECO:0000313" key="2">
    <source>
        <dbReference type="EMBL" id="MBW4543012.1"/>
    </source>
</evidence>
<name>A0A951U7R6_9CYAN</name>
<proteinExistence type="predicted"/>
<comment type="caution">
    <text evidence="2">The sequence shown here is derived from an EMBL/GenBank/DDBJ whole genome shotgun (WGS) entry which is preliminary data.</text>
</comment>
<feature type="signal peptide" evidence="1">
    <location>
        <begin position="1"/>
        <end position="35"/>
    </location>
</feature>
<evidence type="ECO:0000256" key="1">
    <source>
        <dbReference type="SAM" id="SignalP"/>
    </source>
</evidence>
<reference evidence="2" key="2">
    <citation type="journal article" date="2022" name="Microbiol. Resour. Announc.">
        <title>Metagenome Sequencing to Explore Phylogenomics of Terrestrial Cyanobacteria.</title>
        <authorList>
            <person name="Ward R.D."/>
            <person name="Stajich J.E."/>
            <person name="Johansen J.R."/>
            <person name="Huntemann M."/>
            <person name="Clum A."/>
            <person name="Foster B."/>
            <person name="Foster B."/>
            <person name="Roux S."/>
            <person name="Palaniappan K."/>
            <person name="Varghese N."/>
            <person name="Mukherjee S."/>
            <person name="Reddy T.B.K."/>
            <person name="Daum C."/>
            <person name="Copeland A."/>
            <person name="Chen I.A."/>
            <person name="Ivanova N.N."/>
            <person name="Kyrpides N.C."/>
            <person name="Shapiro N."/>
            <person name="Eloe-Fadrosh E.A."/>
            <person name="Pietrasiak N."/>
        </authorList>
    </citation>
    <scope>NUCLEOTIDE SEQUENCE</scope>
    <source>
        <strain evidence="2">CPER-KK1</strain>
    </source>
</reference>
<sequence length="222" mass="23026">MLISRRWQSRTAVLVALGITATAAFPILSATTATAMSNPYVVGQLFPRSREVRVSAGTVIPVRFEEAEKIVVTPDETAPITLTVAEDIRSAAGTLLIPAGSQIAGNLQPVGGGTQFVAEELTFRNTERQRPIDATSEIITETETIEKGSDSSSILKGAAIGAAAAAVLSEVLGDIDFLQVLAGGGLGAVAGLLLGGRNEAEVVVINPDADLDLTLQSDFVLN</sequence>
<dbReference type="AlphaFoldDB" id="A0A951U7R6"/>
<reference evidence="2" key="1">
    <citation type="submission" date="2021-05" db="EMBL/GenBank/DDBJ databases">
        <authorList>
            <person name="Pietrasiak N."/>
            <person name="Ward R."/>
            <person name="Stajich J.E."/>
            <person name="Kurbessoian T."/>
        </authorList>
    </citation>
    <scope>NUCLEOTIDE SEQUENCE</scope>
    <source>
        <strain evidence="2">CPER-KK1</strain>
    </source>
</reference>
<accession>A0A951U7R6</accession>
<feature type="chain" id="PRO_5036754959" description="S-layer protein" evidence="1">
    <location>
        <begin position="36"/>
        <end position="222"/>
    </location>
</feature>
<gene>
    <name evidence="2" type="ORF">KME25_00965</name>
</gene>